<name>A0A0J9TIG6_PLAVI</name>
<accession>A0A0J9TIG6</accession>
<evidence type="ECO:0008006" key="4">
    <source>
        <dbReference type="Google" id="ProtNLM"/>
    </source>
</evidence>
<evidence type="ECO:0000313" key="2">
    <source>
        <dbReference type="EMBL" id="KMZ95069.1"/>
    </source>
</evidence>
<sequence>MIFNILKICTEYKTFKYIKNKMKKQHRFNITLHKKIKKIIIFIMTMIITNKNLVDVLNPSEDKPYSNCKTPNLINSQFNEQDCKAVMRYLNDLVDKINNNNIEKRCMYLYYWLYYNFFQKEKLISETLLLYNRLIDDFNTYNATSPCPKYINGISRFIFDEAEKLIELYTNFNKLNEIHKLPEDAYCECAKNCANSYMDYIKECDKYINKDFCNELENFRIEYNEYMSSVNKCPNVNKNLPSYKKFNIQLITLIPCSLIMLTSVIFFILYKVIIISLNIYMFY</sequence>
<reference evidence="2 3" key="1">
    <citation type="submission" date="2011-08" db="EMBL/GenBank/DDBJ databases">
        <title>The Genome Sequence of Plasmodium vivax Mauritania I.</title>
        <authorList>
            <consortium name="The Broad Institute Genome Sequencing Platform"/>
            <consortium name="The Broad Institute Genome Sequencing Center for Infectious Disease"/>
            <person name="Neafsey D."/>
            <person name="Carlton J."/>
            <person name="Barnwell J."/>
            <person name="Collins W."/>
            <person name="Escalante A."/>
            <person name="Mullikin J."/>
            <person name="Saul A."/>
            <person name="Guigo R."/>
            <person name="Camara F."/>
            <person name="Young S.K."/>
            <person name="Zeng Q."/>
            <person name="Gargeya S."/>
            <person name="Fitzgerald M."/>
            <person name="Haas B."/>
            <person name="Abouelleil A."/>
            <person name="Alvarado L."/>
            <person name="Arachchi H.M."/>
            <person name="Berlin A."/>
            <person name="Brown A."/>
            <person name="Chapman S.B."/>
            <person name="Chen Z."/>
            <person name="Dunbar C."/>
            <person name="Freedman E."/>
            <person name="Gearin G."/>
            <person name="Gellesch M."/>
            <person name="Goldberg J."/>
            <person name="Griggs A."/>
            <person name="Gujja S."/>
            <person name="Heiman D."/>
            <person name="Howarth C."/>
            <person name="Larson L."/>
            <person name="Lui A."/>
            <person name="MacDonald P.J.P."/>
            <person name="Montmayeur A."/>
            <person name="Murphy C."/>
            <person name="Neiman D."/>
            <person name="Pearson M."/>
            <person name="Priest M."/>
            <person name="Roberts A."/>
            <person name="Saif S."/>
            <person name="Shea T."/>
            <person name="Shenoy N."/>
            <person name="Sisk P."/>
            <person name="Stolte C."/>
            <person name="Sykes S."/>
            <person name="Wortman J."/>
            <person name="Nusbaum C."/>
            <person name="Birren B."/>
        </authorList>
    </citation>
    <scope>NUCLEOTIDE SEQUENCE [LARGE SCALE GENOMIC DNA]</scope>
    <source>
        <strain evidence="2 3">Mauritania I</strain>
    </source>
</reference>
<keyword evidence="1" id="KW-0812">Transmembrane</keyword>
<dbReference type="Proteomes" id="UP000053776">
    <property type="component" value="Unassembled WGS sequence"/>
</dbReference>
<protein>
    <recommendedName>
        <fullName evidence="4">Variable surface protein</fullName>
    </recommendedName>
</protein>
<keyword evidence="1" id="KW-0472">Membrane</keyword>
<dbReference type="AlphaFoldDB" id="A0A0J9TIG6"/>
<gene>
    <name evidence="2" type="ORF">PVMG_05596</name>
</gene>
<evidence type="ECO:0000313" key="3">
    <source>
        <dbReference type="Proteomes" id="UP000053776"/>
    </source>
</evidence>
<keyword evidence="1" id="KW-1133">Transmembrane helix</keyword>
<proteinExistence type="predicted"/>
<dbReference type="EMBL" id="KQ235003">
    <property type="protein sequence ID" value="KMZ95069.1"/>
    <property type="molecule type" value="Genomic_DNA"/>
</dbReference>
<evidence type="ECO:0000256" key="1">
    <source>
        <dbReference type="SAM" id="Phobius"/>
    </source>
</evidence>
<feature type="transmembrane region" description="Helical" evidence="1">
    <location>
        <begin position="258"/>
        <end position="280"/>
    </location>
</feature>
<organism evidence="2 3">
    <name type="scientific">Plasmodium vivax Mauritania I</name>
    <dbReference type="NCBI Taxonomy" id="1035515"/>
    <lineage>
        <taxon>Eukaryota</taxon>
        <taxon>Sar</taxon>
        <taxon>Alveolata</taxon>
        <taxon>Apicomplexa</taxon>
        <taxon>Aconoidasida</taxon>
        <taxon>Haemosporida</taxon>
        <taxon>Plasmodiidae</taxon>
        <taxon>Plasmodium</taxon>
        <taxon>Plasmodium (Plasmodium)</taxon>
    </lineage>
</organism>